<dbReference type="InterPro" id="IPR020103">
    <property type="entry name" value="PsdUridine_synth_cat_dom_sf"/>
</dbReference>
<dbReference type="InterPro" id="IPR020097">
    <property type="entry name" value="PsdUridine_synth_TruA_a/b_dom"/>
</dbReference>
<feature type="domain" description="Pseudouridine synthase I TruA alpha/beta" evidence="8">
    <location>
        <begin position="147"/>
        <end position="249"/>
    </location>
</feature>
<dbReference type="Gene3D" id="3.30.70.660">
    <property type="entry name" value="Pseudouridine synthase I, catalytic domain, C-terminal subdomain"/>
    <property type="match status" value="1"/>
</dbReference>
<dbReference type="EC" id="5.4.99.12" evidence="4"/>
<dbReference type="RefSeq" id="WP_009535603.1">
    <property type="nucleotide sequence ID" value="NZ_KE148312.1"/>
</dbReference>
<dbReference type="PATRIC" id="fig|796943.3.peg.2241"/>
<keyword evidence="10" id="KW-1185">Reference proteome</keyword>
<feature type="binding site" evidence="4 6">
    <location>
        <position position="111"/>
    </location>
    <ligand>
        <name>substrate</name>
    </ligand>
</feature>
<sequence>MHRFVLKLAYEGTNYHGFQRQEELRTVSGEVEEVLSRLFPGECQNFIGASRTDQGVHALGNILSFDTEAERNPENYERALNSYLPEDIRVLSAWKKTEDFHPRFTAHTKEYRYSIDRARVENPLYQRLYYHYTFPLDLAIIREGIEILKGEHDFTSFANPKAQTLLQGGSAVRCITDFRLEEEGEYLHFTVKGNGFLYHMIRILCGTLLEVGRGRISPSALSEILAGKDRRLAGPTAPAKGLCLIHLDYGDAL</sequence>
<dbReference type="CDD" id="cd02570">
    <property type="entry name" value="PseudoU_synth_EcTruA"/>
    <property type="match status" value="1"/>
</dbReference>
<dbReference type="PIRSF" id="PIRSF001430">
    <property type="entry name" value="tRNA_psdUrid_synth"/>
    <property type="match status" value="1"/>
</dbReference>
<reference evidence="9" key="1">
    <citation type="submission" date="2011-08" db="EMBL/GenBank/DDBJ databases">
        <authorList>
            <consortium name="The Broad Institute Genome Sequencing Platform"/>
            <person name="Earl A."/>
            <person name="Ward D."/>
            <person name="Feldgarden M."/>
            <person name="Gevers D."/>
            <person name="Sizova M."/>
            <person name="Hazen A."/>
            <person name="Epstein S."/>
            <person name="Young S.K."/>
            <person name="Zeng Q."/>
            <person name="Gargeya S."/>
            <person name="Fitzgerald M."/>
            <person name="Haas B."/>
            <person name="Abouelleil A."/>
            <person name="Alvarado L."/>
            <person name="Arachchi H.M."/>
            <person name="Berlin A."/>
            <person name="Brown A."/>
            <person name="Chapman S.B."/>
            <person name="Chen Z."/>
            <person name="Dunbar C."/>
            <person name="Freedman E."/>
            <person name="Gearin G."/>
            <person name="Gellesch M."/>
            <person name="Goldberg J."/>
            <person name="Griggs A."/>
            <person name="Gujja S."/>
            <person name="Heiman D."/>
            <person name="Howarth C."/>
            <person name="Larson L."/>
            <person name="Lui A."/>
            <person name="MacDonald P.J.P."/>
            <person name="Montmayeur A."/>
            <person name="Murphy C."/>
            <person name="Neiman D."/>
            <person name="Pearson M."/>
            <person name="Priest M."/>
            <person name="Roberts A."/>
            <person name="Saif S."/>
            <person name="Shea T."/>
            <person name="Shenoy N."/>
            <person name="Sisk P."/>
            <person name="Stolte C."/>
            <person name="Sykes S."/>
            <person name="Wortman J."/>
            <person name="Nusbaum C."/>
            <person name="Birren B."/>
        </authorList>
    </citation>
    <scope>NUCLEOTIDE SEQUENCE [LARGE SCALE GENOMIC DNA]</scope>
    <source>
        <strain evidence="9">ACB1</strain>
    </source>
</reference>
<evidence type="ECO:0000256" key="5">
    <source>
        <dbReference type="PIRSR" id="PIRSR001430-1"/>
    </source>
</evidence>
<evidence type="ECO:0000256" key="1">
    <source>
        <dbReference type="ARBA" id="ARBA00009375"/>
    </source>
</evidence>
<dbReference type="NCBIfam" id="TIGR00071">
    <property type="entry name" value="hisT_truA"/>
    <property type="match status" value="1"/>
</dbReference>
<dbReference type="EMBL" id="AFZC02000002">
    <property type="protein sequence ID" value="EHL09791.1"/>
    <property type="molecule type" value="Genomic_DNA"/>
</dbReference>
<proteinExistence type="inferred from homology"/>
<keyword evidence="3 4" id="KW-0413">Isomerase</keyword>
<reference evidence="9" key="2">
    <citation type="submission" date="2013-03" db="EMBL/GenBank/DDBJ databases">
        <title>The Genome Sequence of Oribacterium sp. ACB1.</title>
        <authorList>
            <consortium name="The Broad Institute Genomics Platform"/>
            <consortium name="The Broad Institute Genome Sequencing Center for Infectious Disease"/>
            <person name="Earl A."/>
            <person name="Ward D."/>
            <person name="Feldgarden M."/>
            <person name="Gevers D."/>
            <person name="Sizova M."/>
            <person name="Hazen A."/>
            <person name="Epstein S."/>
            <person name="Walker B."/>
            <person name="Young S."/>
            <person name="Zeng Q."/>
            <person name="Gargeya S."/>
            <person name="Fitzgerald M."/>
            <person name="Haas B."/>
            <person name="Abouelleil A."/>
            <person name="Allen A.W."/>
            <person name="Alvarado L."/>
            <person name="Arachchi H.M."/>
            <person name="Berlin A.M."/>
            <person name="Chapman S.B."/>
            <person name="Gainer-Dewar J."/>
            <person name="Goldberg J."/>
            <person name="Griggs A."/>
            <person name="Gujja S."/>
            <person name="Hansen M."/>
            <person name="Howarth C."/>
            <person name="Imamovic A."/>
            <person name="Ireland A."/>
            <person name="Larimer J."/>
            <person name="McCowan C."/>
            <person name="Murphy C."/>
            <person name="Pearson M."/>
            <person name="Poon T.W."/>
            <person name="Priest M."/>
            <person name="Roberts A."/>
            <person name="Saif S."/>
            <person name="Shea T."/>
            <person name="Sisk P."/>
            <person name="Sykes S."/>
            <person name="Wortman J."/>
            <person name="Nusbaum C."/>
            <person name="Birren B."/>
        </authorList>
    </citation>
    <scope>NUCLEOTIDE SEQUENCE [LARGE SCALE GENOMIC DNA]</scope>
    <source>
        <strain evidence="9">ACB1</strain>
    </source>
</reference>
<evidence type="ECO:0000256" key="6">
    <source>
        <dbReference type="PIRSR" id="PIRSR001430-2"/>
    </source>
</evidence>
<dbReference type="SUPFAM" id="SSF55120">
    <property type="entry name" value="Pseudouridine synthase"/>
    <property type="match status" value="1"/>
</dbReference>
<comment type="caution">
    <text evidence="9">The sequence shown here is derived from an EMBL/GenBank/DDBJ whole genome shotgun (WGS) entry which is preliminary data.</text>
</comment>
<dbReference type="Pfam" id="PF01416">
    <property type="entry name" value="PseudoU_synth_1"/>
    <property type="match status" value="2"/>
</dbReference>
<dbReference type="STRING" id="796943.HMPREF9625_01764"/>
<feature type="domain" description="Pseudouridine synthase I TruA alpha/beta" evidence="8">
    <location>
        <begin position="9"/>
        <end position="104"/>
    </location>
</feature>
<organism evidence="9 10">
    <name type="scientific">Oribacterium parvum ACB1</name>
    <dbReference type="NCBI Taxonomy" id="796943"/>
    <lineage>
        <taxon>Bacteria</taxon>
        <taxon>Bacillati</taxon>
        <taxon>Bacillota</taxon>
        <taxon>Clostridia</taxon>
        <taxon>Lachnospirales</taxon>
        <taxon>Lachnospiraceae</taxon>
        <taxon>Oribacterium</taxon>
    </lineage>
</organism>
<dbReference type="Gene3D" id="3.30.70.580">
    <property type="entry name" value="Pseudouridine synthase I, catalytic domain, N-terminal subdomain"/>
    <property type="match status" value="1"/>
</dbReference>
<name>G9WQY1_9FIRM</name>
<evidence type="ECO:0000259" key="8">
    <source>
        <dbReference type="Pfam" id="PF01416"/>
    </source>
</evidence>
<dbReference type="InterPro" id="IPR020095">
    <property type="entry name" value="PsdUridine_synth_TruA_C"/>
</dbReference>
<evidence type="ECO:0000256" key="7">
    <source>
        <dbReference type="RuleBase" id="RU003792"/>
    </source>
</evidence>
<comment type="caution">
    <text evidence="4">Lacks conserved residue(s) required for the propagation of feature annotation.</text>
</comment>
<dbReference type="HAMAP" id="MF_00171">
    <property type="entry name" value="TruA"/>
    <property type="match status" value="1"/>
</dbReference>
<evidence type="ECO:0000256" key="3">
    <source>
        <dbReference type="ARBA" id="ARBA00023235"/>
    </source>
</evidence>
<dbReference type="GO" id="GO:0160147">
    <property type="term" value="F:tRNA pseudouridine(38-40) synthase activity"/>
    <property type="evidence" value="ECO:0007669"/>
    <property type="project" value="UniProtKB-EC"/>
</dbReference>
<dbReference type="HOGENOM" id="CLU_014673_0_1_9"/>
<dbReference type="GO" id="GO:0003723">
    <property type="term" value="F:RNA binding"/>
    <property type="evidence" value="ECO:0007669"/>
    <property type="project" value="InterPro"/>
</dbReference>
<dbReference type="InterPro" id="IPR020094">
    <property type="entry name" value="TruA/RsuA/RluB/E/F_N"/>
</dbReference>
<dbReference type="PANTHER" id="PTHR11142:SF0">
    <property type="entry name" value="TRNA PSEUDOURIDINE SYNTHASE-LIKE 1"/>
    <property type="match status" value="1"/>
</dbReference>
<dbReference type="AlphaFoldDB" id="G9WQY1"/>
<dbReference type="Proteomes" id="UP000018461">
    <property type="component" value="Unassembled WGS sequence"/>
</dbReference>
<evidence type="ECO:0000256" key="4">
    <source>
        <dbReference type="HAMAP-Rule" id="MF_00171"/>
    </source>
</evidence>
<evidence type="ECO:0000256" key="2">
    <source>
        <dbReference type="ARBA" id="ARBA00022694"/>
    </source>
</evidence>
<dbReference type="InterPro" id="IPR001406">
    <property type="entry name" value="PsdUridine_synth_TruA"/>
</dbReference>
<protein>
    <recommendedName>
        <fullName evidence="4">tRNA pseudouridine synthase A</fullName>
        <ecNumber evidence="4">5.4.99.12</ecNumber>
    </recommendedName>
    <alternativeName>
        <fullName evidence="4">tRNA pseudouridine(38-40) synthase</fullName>
    </alternativeName>
    <alternativeName>
        <fullName evidence="4">tRNA pseudouridylate synthase I</fullName>
    </alternativeName>
    <alternativeName>
        <fullName evidence="4">tRNA-uridine isomerase I</fullName>
    </alternativeName>
</protein>
<keyword evidence="2 4" id="KW-0819">tRNA processing</keyword>
<accession>G9WQY1</accession>
<comment type="catalytic activity">
    <reaction evidence="4 7">
        <text>uridine(38/39/40) in tRNA = pseudouridine(38/39/40) in tRNA</text>
        <dbReference type="Rhea" id="RHEA:22376"/>
        <dbReference type="Rhea" id="RHEA-COMP:10085"/>
        <dbReference type="Rhea" id="RHEA-COMP:10087"/>
        <dbReference type="ChEBI" id="CHEBI:65314"/>
        <dbReference type="ChEBI" id="CHEBI:65315"/>
        <dbReference type="EC" id="5.4.99.12"/>
    </reaction>
</comment>
<dbReference type="FunFam" id="3.30.70.580:FF:000001">
    <property type="entry name" value="tRNA pseudouridine synthase A"/>
    <property type="match status" value="1"/>
</dbReference>
<gene>
    <name evidence="4" type="primary">truA</name>
    <name evidence="9" type="ORF">HMPREF9625_01764</name>
</gene>
<evidence type="ECO:0000313" key="9">
    <source>
        <dbReference type="EMBL" id="EHL09791.1"/>
    </source>
</evidence>
<evidence type="ECO:0000313" key="10">
    <source>
        <dbReference type="Proteomes" id="UP000018461"/>
    </source>
</evidence>
<comment type="subunit">
    <text evidence="4">Homodimer.</text>
</comment>
<dbReference type="PANTHER" id="PTHR11142">
    <property type="entry name" value="PSEUDOURIDYLATE SYNTHASE"/>
    <property type="match status" value="1"/>
</dbReference>
<comment type="function">
    <text evidence="4">Formation of pseudouridine at positions 38, 39 and 40 in the anticodon stem and loop of transfer RNAs.</text>
</comment>
<dbReference type="GO" id="GO:0031119">
    <property type="term" value="P:tRNA pseudouridine synthesis"/>
    <property type="evidence" value="ECO:0007669"/>
    <property type="project" value="UniProtKB-UniRule"/>
</dbReference>
<comment type="similarity">
    <text evidence="1 4 7">Belongs to the tRNA pseudouridine synthase TruA family.</text>
</comment>
<feature type="active site" description="Nucleophile" evidence="4 5">
    <location>
        <position position="53"/>
    </location>
</feature>